<dbReference type="GO" id="GO:0005886">
    <property type="term" value="C:plasma membrane"/>
    <property type="evidence" value="ECO:0007669"/>
    <property type="project" value="UniProtKB-SubCell"/>
</dbReference>
<keyword evidence="3 8" id="KW-0812">Transmembrane</keyword>
<feature type="transmembrane region" description="Helical" evidence="8">
    <location>
        <begin position="193"/>
        <end position="214"/>
    </location>
</feature>
<feature type="chain" id="PRO_5022870544" evidence="9">
    <location>
        <begin position="26"/>
        <end position="333"/>
    </location>
</feature>
<accession>A0A5B9W9V5</accession>
<evidence type="ECO:0000256" key="7">
    <source>
        <dbReference type="SAM" id="MobiDB-lite"/>
    </source>
</evidence>
<keyword evidence="12" id="KW-1185">Reference proteome</keyword>
<organism evidence="11 12">
    <name type="scientific">Aquisphaera giovannonii</name>
    <dbReference type="NCBI Taxonomy" id="406548"/>
    <lineage>
        <taxon>Bacteria</taxon>
        <taxon>Pseudomonadati</taxon>
        <taxon>Planctomycetota</taxon>
        <taxon>Planctomycetia</taxon>
        <taxon>Isosphaerales</taxon>
        <taxon>Isosphaeraceae</taxon>
        <taxon>Aquisphaera</taxon>
    </lineage>
</organism>
<keyword evidence="6" id="KW-0653">Protein transport</keyword>
<dbReference type="Pfam" id="PF01618">
    <property type="entry name" value="MotA_ExbB"/>
    <property type="match status" value="1"/>
</dbReference>
<feature type="signal peptide" evidence="9">
    <location>
        <begin position="1"/>
        <end position="25"/>
    </location>
</feature>
<feature type="domain" description="MotA/TolQ/ExbB proton channel" evidence="10">
    <location>
        <begin position="149"/>
        <end position="258"/>
    </location>
</feature>
<comment type="similarity">
    <text evidence="6">Belongs to the exbB/tolQ family.</text>
</comment>
<dbReference type="KEGG" id="agv:OJF2_58040"/>
<dbReference type="InterPro" id="IPR002898">
    <property type="entry name" value="MotA_ExbB_proton_chnl"/>
</dbReference>
<evidence type="ECO:0000256" key="4">
    <source>
        <dbReference type="ARBA" id="ARBA00022989"/>
    </source>
</evidence>
<evidence type="ECO:0000256" key="2">
    <source>
        <dbReference type="ARBA" id="ARBA00022475"/>
    </source>
</evidence>
<sequence length="333" mass="35130" precursor="true">MRLGAASNRCLRVLALSFGMAAATAGPTAAFAEEPAQAAQQRESGPATVAERRPQADPFDPNLLARQAARAFLAAASWYRTTPPGERMTWGGLSASAVLGAWVLLERLFRLRRKRIVPAEFAARFLDRLNEGRLDGGKALDYCEMNPSPAARVALAAVRRWGRPVADLERAVTLAGRVEADRLRRNVGTLRRIAVLAPLIGLLGSLLALGRVLAGDVSATWGAGLASALTPLTLGVGLATLALVAYDALAVRIERLAGALDRLGAETIDAIAMARPSPAPLLSVEPPGPRSYEPHPGHGSSAGGDRSPHQAQGVRRHAADGPRRTAVDHEIGF</sequence>
<gene>
    <name evidence="11" type="ORF">OJF2_58040</name>
</gene>
<dbReference type="PANTHER" id="PTHR30625">
    <property type="entry name" value="PROTEIN TOLQ"/>
    <property type="match status" value="1"/>
</dbReference>
<evidence type="ECO:0000256" key="1">
    <source>
        <dbReference type="ARBA" id="ARBA00004651"/>
    </source>
</evidence>
<feature type="compositionally biased region" description="Low complexity" evidence="7">
    <location>
        <begin position="32"/>
        <end position="43"/>
    </location>
</feature>
<evidence type="ECO:0000256" key="6">
    <source>
        <dbReference type="RuleBase" id="RU004057"/>
    </source>
</evidence>
<evidence type="ECO:0000259" key="10">
    <source>
        <dbReference type="Pfam" id="PF01618"/>
    </source>
</evidence>
<dbReference type="InterPro" id="IPR050790">
    <property type="entry name" value="ExbB/TolQ_transport"/>
</dbReference>
<dbReference type="Proteomes" id="UP000324233">
    <property type="component" value="Chromosome"/>
</dbReference>
<evidence type="ECO:0000313" key="12">
    <source>
        <dbReference type="Proteomes" id="UP000324233"/>
    </source>
</evidence>
<comment type="subcellular location">
    <subcellularLocation>
        <location evidence="1">Cell membrane</location>
        <topology evidence="1">Multi-pass membrane protein</topology>
    </subcellularLocation>
    <subcellularLocation>
        <location evidence="6">Membrane</location>
        <topology evidence="6">Multi-pass membrane protein</topology>
    </subcellularLocation>
</comment>
<name>A0A5B9W9V5_9BACT</name>
<keyword evidence="6" id="KW-0813">Transport</keyword>
<feature type="compositionally biased region" description="Basic and acidic residues" evidence="7">
    <location>
        <begin position="317"/>
        <end position="333"/>
    </location>
</feature>
<feature type="region of interest" description="Disordered" evidence="7">
    <location>
        <begin position="32"/>
        <end position="59"/>
    </location>
</feature>
<keyword evidence="4 8" id="KW-1133">Transmembrane helix</keyword>
<dbReference type="RefSeq" id="WP_148596809.1">
    <property type="nucleotide sequence ID" value="NZ_CP042997.1"/>
</dbReference>
<proteinExistence type="inferred from homology"/>
<evidence type="ECO:0000256" key="8">
    <source>
        <dbReference type="SAM" id="Phobius"/>
    </source>
</evidence>
<reference evidence="11 12" key="1">
    <citation type="submission" date="2019-08" db="EMBL/GenBank/DDBJ databases">
        <title>Deep-cultivation of Planctomycetes and their phenomic and genomic characterization uncovers novel biology.</title>
        <authorList>
            <person name="Wiegand S."/>
            <person name="Jogler M."/>
            <person name="Boedeker C."/>
            <person name="Pinto D."/>
            <person name="Vollmers J."/>
            <person name="Rivas-Marin E."/>
            <person name="Kohn T."/>
            <person name="Peeters S.H."/>
            <person name="Heuer A."/>
            <person name="Rast P."/>
            <person name="Oberbeckmann S."/>
            <person name="Bunk B."/>
            <person name="Jeske O."/>
            <person name="Meyerdierks A."/>
            <person name="Storesund J.E."/>
            <person name="Kallscheuer N."/>
            <person name="Luecker S."/>
            <person name="Lage O.M."/>
            <person name="Pohl T."/>
            <person name="Merkel B.J."/>
            <person name="Hornburger P."/>
            <person name="Mueller R.-W."/>
            <person name="Bruemmer F."/>
            <person name="Labrenz M."/>
            <person name="Spormann A.M."/>
            <person name="Op den Camp H."/>
            <person name="Overmann J."/>
            <person name="Amann R."/>
            <person name="Jetten M.S.M."/>
            <person name="Mascher T."/>
            <person name="Medema M.H."/>
            <person name="Devos D.P."/>
            <person name="Kaster A.-K."/>
            <person name="Ovreas L."/>
            <person name="Rohde M."/>
            <person name="Galperin M.Y."/>
            <person name="Jogler C."/>
        </authorList>
    </citation>
    <scope>NUCLEOTIDE SEQUENCE [LARGE SCALE GENOMIC DNA]</scope>
    <source>
        <strain evidence="11 12">OJF2</strain>
    </source>
</reference>
<feature type="transmembrane region" description="Helical" evidence="8">
    <location>
        <begin position="88"/>
        <end position="105"/>
    </location>
</feature>
<dbReference type="AlphaFoldDB" id="A0A5B9W9V5"/>
<feature type="region of interest" description="Disordered" evidence="7">
    <location>
        <begin position="279"/>
        <end position="333"/>
    </location>
</feature>
<dbReference type="GO" id="GO:0017038">
    <property type="term" value="P:protein import"/>
    <property type="evidence" value="ECO:0007669"/>
    <property type="project" value="TreeGrafter"/>
</dbReference>
<protein>
    <submittedName>
        <fullName evidence="11">MotA/TolQ/ExbB proton channel family protein</fullName>
    </submittedName>
</protein>
<keyword evidence="9" id="KW-0732">Signal</keyword>
<evidence type="ECO:0000256" key="3">
    <source>
        <dbReference type="ARBA" id="ARBA00022692"/>
    </source>
</evidence>
<keyword evidence="5 8" id="KW-0472">Membrane</keyword>
<dbReference type="EMBL" id="CP042997">
    <property type="protein sequence ID" value="QEH37217.1"/>
    <property type="molecule type" value="Genomic_DNA"/>
</dbReference>
<evidence type="ECO:0000256" key="9">
    <source>
        <dbReference type="SAM" id="SignalP"/>
    </source>
</evidence>
<dbReference type="OrthoDB" id="4045at2"/>
<evidence type="ECO:0000256" key="5">
    <source>
        <dbReference type="ARBA" id="ARBA00023136"/>
    </source>
</evidence>
<feature type="transmembrane region" description="Helical" evidence="8">
    <location>
        <begin position="220"/>
        <end position="246"/>
    </location>
</feature>
<evidence type="ECO:0000313" key="11">
    <source>
        <dbReference type="EMBL" id="QEH37217.1"/>
    </source>
</evidence>
<keyword evidence="2" id="KW-1003">Cell membrane</keyword>
<dbReference type="PANTHER" id="PTHR30625:SF11">
    <property type="entry name" value="MOTA_TOLQ_EXBB PROTON CHANNEL DOMAIN-CONTAINING PROTEIN"/>
    <property type="match status" value="1"/>
</dbReference>